<evidence type="ECO:0000256" key="8">
    <source>
        <dbReference type="ARBA" id="ARBA00066677"/>
    </source>
</evidence>
<dbReference type="GO" id="GO:0005634">
    <property type="term" value="C:nucleus"/>
    <property type="evidence" value="ECO:0007669"/>
    <property type="project" value="UniProtKB-SubCell"/>
</dbReference>
<proteinExistence type="inferred from homology"/>
<dbReference type="Proteomes" id="UP000245119">
    <property type="component" value="Linkage Group LG3"/>
</dbReference>
<feature type="domain" description="Pirin C-terminal" evidence="13">
    <location>
        <begin position="253"/>
        <end position="359"/>
    </location>
</feature>
<dbReference type="Pfam" id="PF02678">
    <property type="entry name" value="Pirin"/>
    <property type="match status" value="1"/>
</dbReference>
<evidence type="ECO:0000256" key="7">
    <source>
        <dbReference type="ARBA" id="ARBA00064668"/>
    </source>
</evidence>
<evidence type="ECO:0000256" key="9">
    <source>
        <dbReference type="ARBA" id="ARBA00069068"/>
    </source>
</evidence>
<comment type="caution">
    <text evidence="14">The sequence shown here is derived from an EMBL/GenBank/DDBJ whole genome shotgun (WGS) entry which is preliminary data.</text>
</comment>
<dbReference type="Pfam" id="PF05726">
    <property type="entry name" value="Pirin_C"/>
    <property type="match status" value="1"/>
</dbReference>
<evidence type="ECO:0000256" key="5">
    <source>
        <dbReference type="ARBA" id="ARBA00054987"/>
    </source>
</evidence>
<dbReference type="FunFam" id="2.60.120.10:FF:000055">
    <property type="entry name" value="pirin"/>
    <property type="match status" value="1"/>
</dbReference>
<dbReference type="InterPro" id="IPR011051">
    <property type="entry name" value="RmlC_Cupin_sf"/>
</dbReference>
<dbReference type="CDD" id="cd02909">
    <property type="entry name" value="cupin_pirin_N"/>
    <property type="match status" value="1"/>
</dbReference>
<dbReference type="PANTHER" id="PTHR13903">
    <property type="entry name" value="PIRIN-RELATED"/>
    <property type="match status" value="1"/>
</dbReference>
<dbReference type="OrthoDB" id="198735at2759"/>
<dbReference type="PANTHER" id="PTHR13903:SF8">
    <property type="entry name" value="PIRIN"/>
    <property type="match status" value="1"/>
</dbReference>
<dbReference type="Gene3D" id="2.60.120.10">
    <property type="entry name" value="Jelly Rolls"/>
    <property type="match status" value="2"/>
</dbReference>
<reference evidence="14 15" key="1">
    <citation type="submission" date="2018-04" db="EMBL/GenBank/DDBJ databases">
        <title>The genome of golden apple snail Pomacea canaliculata provides insight into stress tolerance and invasive adaptation.</title>
        <authorList>
            <person name="Liu C."/>
            <person name="Liu B."/>
            <person name="Ren Y."/>
            <person name="Zhang Y."/>
            <person name="Wang H."/>
            <person name="Li S."/>
            <person name="Jiang F."/>
            <person name="Yin L."/>
            <person name="Zhang G."/>
            <person name="Qian W."/>
            <person name="Fan W."/>
        </authorList>
    </citation>
    <scope>NUCLEOTIDE SEQUENCE [LARGE SCALE GENOMIC DNA]</scope>
    <source>
        <strain evidence="14">SZHN2017</strain>
        <tissue evidence="14">Muscle</tissue>
    </source>
</reference>
<evidence type="ECO:0000256" key="6">
    <source>
        <dbReference type="ARBA" id="ARBA00060642"/>
    </source>
</evidence>
<dbReference type="AlphaFoldDB" id="A0A2T7PNI7"/>
<dbReference type="EMBL" id="PZQS01000003">
    <property type="protein sequence ID" value="PVD34927.1"/>
    <property type="molecule type" value="Genomic_DNA"/>
</dbReference>
<dbReference type="InterPro" id="IPR014710">
    <property type="entry name" value="RmlC-like_jellyroll"/>
</dbReference>
<evidence type="ECO:0000256" key="2">
    <source>
        <dbReference type="ARBA" id="ARBA00008416"/>
    </source>
</evidence>
<evidence type="ECO:0000256" key="4">
    <source>
        <dbReference type="ARBA" id="ARBA00050845"/>
    </source>
</evidence>
<feature type="domain" description="Pirin N-terminal" evidence="12">
    <location>
        <begin position="105"/>
        <end position="200"/>
    </location>
</feature>
<evidence type="ECO:0000256" key="3">
    <source>
        <dbReference type="ARBA" id="ARBA00023242"/>
    </source>
</evidence>
<gene>
    <name evidence="14" type="ORF">C0Q70_06208</name>
</gene>
<dbReference type="CDD" id="cd02247">
    <property type="entry name" value="cupin_pirin_C"/>
    <property type="match status" value="1"/>
</dbReference>
<accession>A0A2T7PNI7</accession>
<comment type="catalytic activity">
    <reaction evidence="4">
        <text>quercetin + O2 = 2-(3,4-dihydroxybenzoyloxy)-4,6-dihydroxybenzoate + CO</text>
        <dbReference type="Rhea" id="RHEA:15381"/>
        <dbReference type="ChEBI" id="CHEBI:15379"/>
        <dbReference type="ChEBI" id="CHEBI:17245"/>
        <dbReference type="ChEBI" id="CHEBI:57628"/>
        <dbReference type="ChEBI" id="CHEBI:57694"/>
        <dbReference type="EC" id="1.13.11.24"/>
    </reaction>
</comment>
<name>A0A2T7PNI7_POMCA</name>
<dbReference type="GO" id="GO:0008127">
    <property type="term" value="F:quercetin 2,3-dioxygenase activity"/>
    <property type="evidence" value="ECO:0007669"/>
    <property type="project" value="UniProtKB-EC"/>
</dbReference>
<dbReference type="InterPro" id="IPR008778">
    <property type="entry name" value="Pirin_C_dom"/>
</dbReference>
<dbReference type="STRING" id="400727.A0A2T7PNI7"/>
<comment type="subcellular location">
    <subcellularLocation>
        <location evidence="1">Nucleus</location>
    </subcellularLocation>
</comment>
<evidence type="ECO:0000259" key="12">
    <source>
        <dbReference type="Pfam" id="PF02678"/>
    </source>
</evidence>
<dbReference type="InterPro" id="IPR003829">
    <property type="entry name" value="Pirin_N_dom"/>
</dbReference>
<evidence type="ECO:0000256" key="10">
    <source>
        <dbReference type="ARBA" id="ARBA00077684"/>
    </source>
</evidence>
<evidence type="ECO:0000313" key="15">
    <source>
        <dbReference type="Proteomes" id="UP000245119"/>
    </source>
</evidence>
<comment type="function">
    <text evidence="5">Transcriptional coregulator of NF-kappa-B which facilitates binding of NF-kappa-B proteins to target kappa-B genes in a redox-state-dependent manner. May be required for efficient terminal myeloid maturation of hematopoietic cells. Has quercetin 2,3-dioxygenase activity (in vitro).</text>
</comment>
<dbReference type="SUPFAM" id="SSF51182">
    <property type="entry name" value="RmlC-like cupins"/>
    <property type="match status" value="1"/>
</dbReference>
<keyword evidence="15" id="KW-1185">Reference proteome</keyword>
<dbReference type="EC" id="1.13.11.24" evidence="8"/>
<evidence type="ECO:0000259" key="13">
    <source>
        <dbReference type="Pfam" id="PF05726"/>
    </source>
</evidence>
<comment type="similarity">
    <text evidence="2 11">Belongs to the pirin family.</text>
</comment>
<comment type="subunit">
    <text evidence="7">May interact with NF1/CTF1. Interacts with BCL3. Identified in a complex comprised of PIR, BLC3, NFKB1 and target DNA.</text>
</comment>
<evidence type="ECO:0000256" key="11">
    <source>
        <dbReference type="RuleBase" id="RU003457"/>
    </source>
</evidence>
<organism evidence="14 15">
    <name type="scientific">Pomacea canaliculata</name>
    <name type="common">Golden apple snail</name>
    <dbReference type="NCBI Taxonomy" id="400727"/>
    <lineage>
        <taxon>Eukaryota</taxon>
        <taxon>Metazoa</taxon>
        <taxon>Spiralia</taxon>
        <taxon>Lophotrochozoa</taxon>
        <taxon>Mollusca</taxon>
        <taxon>Gastropoda</taxon>
        <taxon>Caenogastropoda</taxon>
        <taxon>Architaenioglossa</taxon>
        <taxon>Ampullarioidea</taxon>
        <taxon>Ampullariidae</taxon>
        <taxon>Pomacea</taxon>
    </lineage>
</organism>
<evidence type="ECO:0000256" key="1">
    <source>
        <dbReference type="ARBA" id="ARBA00004123"/>
    </source>
</evidence>
<protein>
    <recommendedName>
        <fullName evidence="9">Pirin</fullName>
        <ecNumber evidence="8">1.13.11.24</ecNumber>
    </recommendedName>
    <alternativeName>
        <fullName evidence="10">Probable quercetin 2,3-dioxygenase PIR</fullName>
    </alternativeName>
</protein>
<evidence type="ECO:0000313" key="14">
    <source>
        <dbReference type="EMBL" id="PVD34927.1"/>
    </source>
</evidence>
<sequence>MYSFLQSAIITLLDSPVVRRDHSKTKVGISHFSRFHTWKAVLILTQFARVFTSDLDECLSKSSTIRHNYVTEHQNFNCVPPFTEEMSRTVDKSVLSVEQDEGVGARVRRSIGRRELPRFDPFLMLDEFRVAAPAGFPDHPHRGFETVTYMLSGAFRHEDFCGHKGIIKAGDLQWMTAGRGIVHCEMPYGPETGHGLQLWVNLRKAEKMIEPKYQELLAKDIPSGTKDGVTVKVIAGEAFGIKSKVYTRTPTMYLDFKMEKGSRLTQPIPTSWNGFVYILEGSAFFGPDNKQTLGEPHHTLTLKQDGDHIQVYNKDSDICHFVLLAGEPLGEQVVQHGTFVMTTEEEIRQAEKDYRLNQNGFEGAAEWNSFVVFEDDVDTLLPHQKQLQ</sequence>
<dbReference type="InterPro" id="IPR012093">
    <property type="entry name" value="Pirin"/>
</dbReference>
<comment type="pathway">
    <text evidence="6">Flavonoid metabolism; quercetin degradation.</text>
</comment>
<keyword evidence="3" id="KW-0539">Nucleus</keyword>